<sequence>MAAFSKNIKTSVSNLGARLFGLSTNKIVAQPVCRELLDQATMQQMHKLQRTGIQSDLAMLSTKEVVQRATKYTGAVARAKQQLLMTGNKPKVMPQATLTRFEILGVHFPQAPKNYAEMMSVIEASVAPNLTESIRKSLKDTNMNDAPQPKMTNKILKVLTNKINNPWGRCILWHKGIQTHVFKQSDFIQESTIGKKGVCFPLVLKWLSSPKISQNDHDFFYKDINTAAGREEVMATAVEYYVHKNNHAVQSYLGDIGMNLDKVYSSTGFKIDFSKDGLYEIGISPAQGDGHALGVQVDDAAKSFRFFDPNSGEYSLPSAIALEAFVQDYLSLAYPRMNKNTSVLQLT</sequence>
<dbReference type="AlphaFoldDB" id="A0A7G3GCK4"/>
<dbReference type="SUPFAM" id="SSF54001">
    <property type="entry name" value="Cysteine proteinases"/>
    <property type="match status" value="1"/>
</dbReference>
<keyword evidence="2" id="KW-1185">Reference proteome</keyword>
<dbReference type="EMBL" id="CP025781">
    <property type="protein sequence ID" value="QBC44653.1"/>
    <property type="molecule type" value="Genomic_DNA"/>
</dbReference>
<dbReference type="Gene3D" id="3.90.70.20">
    <property type="match status" value="1"/>
</dbReference>
<reference evidence="1 2" key="1">
    <citation type="submission" date="2018-01" db="EMBL/GenBank/DDBJ databases">
        <title>Genome sequence of Iodobacter sp. strain PCH194 isolated from Indian Trans-Himalaya.</title>
        <authorList>
            <person name="Kumar V."/>
            <person name="Thakur V."/>
            <person name="Kumar S."/>
            <person name="Singh D."/>
        </authorList>
    </citation>
    <scope>NUCLEOTIDE SEQUENCE [LARGE SCALE GENOMIC DNA]</scope>
    <source>
        <strain evidence="1 2">PCH194</strain>
    </source>
</reference>
<evidence type="ECO:0008006" key="3">
    <source>
        <dbReference type="Google" id="ProtNLM"/>
    </source>
</evidence>
<gene>
    <name evidence="1" type="ORF">C1H71_14710</name>
</gene>
<dbReference type="KEGG" id="ifl:C1H71_14710"/>
<organism evidence="1 2">
    <name type="scientific">Iodobacter fluviatilis</name>
    <dbReference type="NCBI Taxonomy" id="537"/>
    <lineage>
        <taxon>Bacteria</taxon>
        <taxon>Pseudomonadati</taxon>
        <taxon>Pseudomonadota</taxon>
        <taxon>Betaproteobacteria</taxon>
        <taxon>Neisseriales</taxon>
        <taxon>Chitinibacteraceae</taxon>
        <taxon>Iodobacter</taxon>
    </lineage>
</organism>
<evidence type="ECO:0000313" key="2">
    <source>
        <dbReference type="Proteomes" id="UP000515917"/>
    </source>
</evidence>
<accession>A0A7G3GCK4</accession>
<evidence type="ECO:0000313" key="1">
    <source>
        <dbReference type="EMBL" id="QBC44653.1"/>
    </source>
</evidence>
<name>A0A7G3GCK4_9NEIS</name>
<protein>
    <recommendedName>
        <fullName evidence="3">Peptidase C58 YopT-type domain-containing protein</fullName>
    </recommendedName>
</protein>
<dbReference type="Proteomes" id="UP000515917">
    <property type="component" value="Chromosome"/>
</dbReference>
<dbReference type="InterPro" id="IPR038765">
    <property type="entry name" value="Papain-like_cys_pep_sf"/>
</dbReference>
<proteinExistence type="predicted"/>